<reference evidence="1 2" key="1">
    <citation type="submission" date="2014-01" db="EMBL/GenBank/DDBJ databases">
        <title>Plasmidome dynamics in the species complex Clostridium novyi sensu lato converts strains of independent lineages into distinctly different pathogens.</title>
        <authorList>
            <person name="Skarin H."/>
            <person name="Segerman B."/>
        </authorList>
    </citation>
    <scope>NUCLEOTIDE SEQUENCE [LARGE SCALE GENOMIC DNA]</scope>
    <source>
        <strain evidence="1 2">4552</strain>
    </source>
</reference>
<organism evidence="1 2">
    <name type="scientific">Clostridium novyi A str. 4552</name>
    <dbReference type="NCBI Taxonomy" id="1444289"/>
    <lineage>
        <taxon>Bacteria</taxon>
        <taxon>Bacillati</taxon>
        <taxon>Bacillota</taxon>
        <taxon>Clostridia</taxon>
        <taxon>Eubacteriales</taxon>
        <taxon>Clostridiaceae</taxon>
        <taxon>Clostridium</taxon>
    </lineage>
</organism>
<sequence>MSDGYLKAYMRTVDSFNEKDYLLSTIIYSIAPTLAGEKVSSLVNFNKTRKRDLYSSWIKYKEQIIEILNIDYFELKKTDDMCVVLFYNSDQLTEILSNEKNQKFLSRFDYSNFDSNLECLEILSYRYENLCPHEIGIFLGYPLEDVKDFVECPNKQCLLLGYWKVYNDIKDAQIKFNKFNSIKDRVVYLTVQGTEPSRIVNYI</sequence>
<dbReference type="InterPro" id="IPR024523">
    <property type="entry name" value="DUF3793"/>
</dbReference>
<accession>A0A0A0I668</accession>
<dbReference type="AlphaFoldDB" id="A0A0A0I668"/>
<evidence type="ECO:0000313" key="1">
    <source>
        <dbReference type="EMBL" id="KGM96332.1"/>
    </source>
</evidence>
<name>A0A0A0I668_CLONO</name>
<proteinExistence type="predicted"/>
<gene>
    <name evidence="1" type="ORF">Z968_06795</name>
</gene>
<dbReference type="OrthoDB" id="5393676at2"/>
<dbReference type="RefSeq" id="WP_039255013.1">
    <property type="nucleotide sequence ID" value="NZ_JENJ01000024.1"/>
</dbReference>
<protein>
    <recommendedName>
        <fullName evidence="3">DUF3793 domain-containing protein</fullName>
    </recommendedName>
</protein>
<comment type="caution">
    <text evidence="1">The sequence shown here is derived from an EMBL/GenBank/DDBJ whole genome shotgun (WGS) entry which is preliminary data.</text>
</comment>
<dbReference type="Proteomes" id="UP000030012">
    <property type="component" value="Unassembled WGS sequence"/>
</dbReference>
<dbReference type="Pfam" id="PF12672">
    <property type="entry name" value="DUF3793"/>
    <property type="match status" value="1"/>
</dbReference>
<evidence type="ECO:0008006" key="3">
    <source>
        <dbReference type="Google" id="ProtNLM"/>
    </source>
</evidence>
<dbReference type="EMBL" id="JENJ01000024">
    <property type="protein sequence ID" value="KGM96332.1"/>
    <property type="molecule type" value="Genomic_DNA"/>
</dbReference>
<evidence type="ECO:0000313" key="2">
    <source>
        <dbReference type="Proteomes" id="UP000030012"/>
    </source>
</evidence>